<name>A0AAV4W1E7_CAEEX</name>
<reference evidence="1 2" key="1">
    <citation type="submission" date="2021-06" db="EMBL/GenBank/DDBJ databases">
        <title>Caerostris extrusa draft genome.</title>
        <authorList>
            <person name="Kono N."/>
            <person name="Arakawa K."/>
        </authorList>
    </citation>
    <scope>NUCLEOTIDE SEQUENCE [LARGE SCALE GENOMIC DNA]</scope>
</reference>
<comment type="caution">
    <text evidence="1">The sequence shown here is derived from an EMBL/GenBank/DDBJ whole genome shotgun (WGS) entry which is preliminary data.</text>
</comment>
<evidence type="ECO:0000313" key="1">
    <source>
        <dbReference type="EMBL" id="GIY76536.1"/>
    </source>
</evidence>
<evidence type="ECO:0000313" key="2">
    <source>
        <dbReference type="Proteomes" id="UP001054945"/>
    </source>
</evidence>
<sequence length="72" mass="8647">MHIIRRHWRFTSPLLNLLAKYDKMNGKHAKQPKLKMIKVQEEYEEEIENDLFASKQPALDIHKEKNLEVYVA</sequence>
<proteinExistence type="predicted"/>
<keyword evidence="2" id="KW-1185">Reference proteome</keyword>
<protein>
    <submittedName>
        <fullName evidence="1">Uncharacterized protein</fullName>
    </submittedName>
</protein>
<dbReference type="AlphaFoldDB" id="A0AAV4W1E7"/>
<organism evidence="1 2">
    <name type="scientific">Caerostris extrusa</name>
    <name type="common">Bark spider</name>
    <name type="synonym">Caerostris bankana</name>
    <dbReference type="NCBI Taxonomy" id="172846"/>
    <lineage>
        <taxon>Eukaryota</taxon>
        <taxon>Metazoa</taxon>
        <taxon>Ecdysozoa</taxon>
        <taxon>Arthropoda</taxon>
        <taxon>Chelicerata</taxon>
        <taxon>Arachnida</taxon>
        <taxon>Araneae</taxon>
        <taxon>Araneomorphae</taxon>
        <taxon>Entelegynae</taxon>
        <taxon>Araneoidea</taxon>
        <taxon>Araneidae</taxon>
        <taxon>Caerostris</taxon>
    </lineage>
</organism>
<gene>
    <name evidence="1" type="ORF">CEXT_162121</name>
</gene>
<dbReference type="EMBL" id="BPLR01015496">
    <property type="protein sequence ID" value="GIY76536.1"/>
    <property type="molecule type" value="Genomic_DNA"/>
</dbReference>
<accession>A0AAV4W1E7</accession>
<dbReference type="Proteomes" id="UP001054945">
    <property type="component" value="Unassembled WGS sequence"/>
</dbReference>